<evidence type="ECO:0000313" key="3">
    <source>
        <dbReference type="EMBL" id="TSJ77292.1"/>
    </source>
</evidence>
<dbReference type="Pfam" id="PF12951">
    <property type="entry name" value="PATR"/>
    <property type="match status" value="9"/>
</dbReference>
<reference evidence="3 4" key="1">
    <citation type="submission" date="2019-07" db="EMBL/GenBank/DDBJ databases">
        <title>Description of 53C-WASEF.</title>
        <authorList>
            <person name="Pitt A."/>
            <person name="Hahn M.W."/>
        </authorList>
    </citation>
    <scope>NUCLEOTIDE SEQUENCE [LARGE SCALE GENOMIC DNA]</scope>
    <source>
        <strain evidence="3 4">53C-WASEF</strain>
    </source>
</reference>
<gene>
    <name evidence="3" type="ORF">FPL22_14445</name>
</gene>
<sequence length="2137" mass="206924">MNVKFRLVISARTLRGRLSMASSVLASISGLALFSTSVQAATFTYTGNGTTADVWSAGTRWTGAAAPSSATDTTLVFSGAINANTTTTNDIAGPFLLNALTLSGSGSQFNNRIYTIAAGAIGSPSFTFSVDGANAPVINLNSNNTGLGTNISYTIGVNGAINGGSLVVQGNGNSTFNYSGILSDGNGAATLTKNGTSTIALAGTNSYTGGTILNAGGLSLNNASALGNGGALTINGGSLSNTSGSAITLNTHAESWNGDFTFGGNQYATTSALNLGTGAVTLGGDRTLTISATNNGSNALTVGGVIDDGVNTYGLTLAGSATAGTGTLILNGANTYGGPTTINAGVLQLGSLASLGGSGADTLVNSGGTLSTAYALDAATFARLNTLSSGTVAMAGVTSSTNLDLTGRNVSLGASGVSASTYSGILTPNGTTYRLGGGYGTLNFNSLLSGSRNLVVGGGGTPGTINLGVAGTYNGGTTVIGGVGTSASVLQTNLTGATTPFGSGAISLNNGVLGFGTGPTALTTGQNMAVSLGAVTFQGQNEIKLAKGSSTQPLPVSVTIDSLNRTNGVLFITPSAGANLGVSEKVFVTNPGSISLTPVNGMITGTVIDGTNKTFLTYGANGFVDAATTGTYGSNNIVGLSADPATTVRAYALRITTTPLSSSDNFIIGAGGFIANTGMNNAVGTLNFGSNHALMGFFGVSGDGNGLAINSTGGATFYGVGTRLVGANLNISGGINFAGGTWTLNSQPTGNESFQTTNPNAVTISRGATVTNSQGSKFTLASLSGDGLLTSNTNDGGGSVFQVTINGLNDTGTTTFSGGITDAFQSTLNIIKTGVNTQVLSGVNTYRGGTTVNAGTLKGTQTSGTPFGTGNVTLGGGKLSIAPYGSGANVAVSGANAVAGSTFIFNANSQLNLDKGANTSLTYTAGNSAAAANSVLVRGTNGTLIITPASGTAALGTATGEKFIVNGGVATTNGIASAAIIGQDSNANKDGTFLAYNATNGFTAAGVYTDTDFGSPSFANVEDVTTAGFALPGSTKVFALRNAGVLSIGTGNTLTIGDASSLPGGVILNGGSINGGTLAFDALLGANVPGVIYSNLVGGSISSVITGTAGVSIVGPGVTTLSGVNTYTTTTQVNDSTLSISSNANLGNTANSVGLNGGTLQSTATLNLGTRAVALNAGQNSLGGTFDVATGTDLTVGGVISSPSAGLVTGVGALYKKGAGNLKLSGANTFTGFTSVSEGTLTLSNSLALQYSTLTSGGIIFDSSVGSHAFTIGALSGSGNLNLMDNASNAVTLSVGNLGTYWNGAATVSTPDAGKATTYSGVLSGTGSLVKIGPGTLMLDGESTYTGQTKIQAGTLTVSSLNSVVGGTSSSSLGAPVTMGNGTIGIGATTSAGTLSYTGSGETTDRVVDLAGTTGGAAISANGTGALVFSSNLTATGVGAKTLTLSGSSESTIDNRIQGAIVDSSSGATAVTKSGANTWLLAGNNSYTGATIVGAAGTLKLGASGSSGNGPLGTVAAGTTVNSGGTLDLNGFTLTNAEALTLNGNGVSSGTSTAGALRNSSATGVNYSGLLTLGSASKIVANGNINLTNAGTITGATFGLTLDGIATGSSVTSIIGTTTGGVTKAGLGTWTLSGANTYTGTTAVSGGTLVLNANTGSLAASALTFNGNGGTFNYDNTSSSGVKAQNLGALAFSAGQGTVLSTLGGATSSTLTFASLTARTAGATGNFVTTGGTNGVSNIIKFTSGPTAGTLIDKGVFYNGSNYAAYDSTGFVRAYGVGDTGYLVAPTGATIGASTISNNVSVTGDITAQTTATANTINLNANSLTMSAVGQVLSTNGILSSGNSNATLGGTGGILQSGASGAELVVRVNGSSDQLTIGSIVRNNTNPSAFTKSGSGTLVLTGLNTYTGATAINAGTLMIGGAGNLGGGAYAGAIANNSTFAYNSSVSQTLSGAITGIGSVVKNGSGILTLSGANTYSGGTSIGAGTLVYTNSFTMSGANSISVAATGVAGTNYATVTSTAGALTFGGTLGINITASLTGGETFNLFTATTGSLAGDFGTTAGNVSITGGYLASLTNNGSGIWTGTDTNGSGLSFTFAASGINAGMLSVSAIPEPSAYVALAGALVLASALCSRRRRA</sequence>
<accession>A0A556QL13</accession>
<evidence type="ECO:0008006" key="5">
    <source>
        <dbReference type="Google" id="ProtNLM"/>
    </source>
</evidence>
<dbReference type="EMBL" id="VMBG01000002">
    <property type="protein sequence ID" value="TSJ77292.1"/>
    <property type="molecule type" value="Genomic_DNA"/>
</dbReference>
<name>A0A556QL13_9BACT</name>
<evidence type="ECO:0000256" key="2">
    <source>
        <dbReference type="SAM" id="SignalP"/>
    </source>
</evidence>
<evidence type="ECO:0000256" key="1">
    <source>
        <dbReference type="ARBA" id="ARBA00022729"/>
    </source>
</evidence>
<protein>
    <recommendedName>
        <fullName evidence="5">PEP-CTERM sorting domain-containing protein</fullName>
    </recommendedName>
</protein>
<evidence type="ECO:0000313" key="4">
    <source>
        <dbReference type="Proteomes" id="UP000315648"/>
    </source>
</evidence>
<comment type="caution">
    <text evidence="3">The sequence shown here is derived from an EMBL/GenBank/DDBJ whole genome shotgun (WGS) entry which is preliminary data.</text>
</comment>
<proteinExistence type="predicted"/>
<keyword evidence="4" id="KW-1185">Reference proteome</keyword>
<feature type="signal peptide" evidence="2">
    <location>
        <begin position="1"/>
        <end position="40"/>
    </location>
</feature>
<keyword evidence="1 2" id="KW-0732">Signal</keyword>
<organism evidence="3 4">
    <name type="scientific">Rariglobus hedericola</name>
    <dbReference type="NCBI Taxonomy" id="2597822"/>
    <lineage>
        <taxon>Bacteria</taxon>
        <taxon>Pseudomonadati</taxon>
        <taxon>Verrucomicrobiota</taxon>
        <taxon>Opitutia</taxon>
        <taxon>Opitutales</taxon>
        <taxon>Opitutaceae</taxon>
        <taxon>Rariglobus</taxon>
    </lineage>
</organism>
<dbReference type="Proteomes" id="UP000315648">
    <property type="component" value="Unassembled WGS sequence"/>
</dbReference>
<dbReference type="SUPFAM" id="SSF51126">
    <property type="entry name" value="Pectin lyase-like"/>
    <property type="match status" value="2"/>
</dbReference>
<dbReference type="InterPro" id="IPR011050">
    <property type="entry name" value="Pectin_lyase_fold/virulence"/>
</dbReference>
<dbReference type="OrthoDB" id="200380at2"/>
<dbReference type="NCBIfam" id="TIGR02601">
    <property type="entry name" value="autotrns_rpt"/>
    <property type="match status" value="9"/>
</dbReference>
<dbReference type="RefSeq" id="WP_144353695.1">
    <property type="nucleotide sequence ID" value="NZ_CBCRVV010000013.1"/>
</dbReference>
<dbReference type="Gene3D" id="2.160.20.20">
    <property type="match status" value="1"/>
</dbReference>
<dbReference type="InterPro" id="IPR012332">
    <property type="entry name" value="Autotransporter_pectin_lyase_C"/>
</dbReference>
<dbReference type="InterPro" id="IPR013425">
    <property type="entry name" value="Autotrns_rpt"/>
</dbReference>
<feature type="chain" id="PRO_5021954551" description="PEP-CTERM sorting domain-containing protein" evidence="2">
    <location>
        <begin position="41"/>
        <end position="2137"/>
    </location>
</feature>